<keyword evidence="8" id="KW-0206">Cytoskeleton</keyword>
<keyword evidence="4" id="KW-0677">Repeat</keyword>
<comment type="subcellular location">
    <subcellularLocation>
        <location evidence="1">Cytoplasm</location>
        <location evidence="1">Cytoskeleton</location>
    </subcellularLocation>
</comment>
<dbReference type="InterPro" id="IPR058030">
    <property type="entry name" value="TRIM8/14/16/25/29/45/65_CC"/>
</dbReference>
<dbReference type="SMART" id="SM00060">
    <property type="entry name" value="FN3"/>
    <property type="match status" value="23"/>
</dbReference>
<keyword evidence="3" id="KW-0479">Metal-binding</keyword>
<evidence type="ECO:0000256" key="9">
    <source>
        <dbReference type="PROSITE-ProRule" id="PRU00175"/>
    </source>
</evidence>
<name>A0A5C6MN56_9TELE</name>
<dbReference type="Proteomes" id="UP000324091">
    <property type="component" value="Unassembled WGS sequence"/>
</dbReference>
<dbReference type="PRINTS" id="PR01407">
    <property type="entry name" value="BUTYPHLNCDUF"/>
</dbReference>
<dbReference type="Gene3D" id="4.10.830.40">
    <property type="match status" value="1"/>
</dbReference>
<dbReference type="Pfam" id="PF25600">
    <property type="entry name" value="TRIM_CC"/>
    <property type="match status" value="1"/>
</dbReference>
<dbReference type="SMART" id="SM00184">
    <property type="entry name" value="RING"/>
    <property type="match status" value="1"/>
</dbReference>
<dbReference type="InterPro" id="IPR003879">
    <property type="entry name" value="Butyrophylin_SPRY"/>
</dbReference>
<dbReference type="InterPro" id="IPR003961">
    <property type="entry name" value="FN3_dom"/>
</dbReference>
<dbReference type="Pfam" id="PF00097">
    <property type="entry name" value="zf-C3HC4"/>
    <property type="match status" value="1"/>
</dbReference>
<sequence length="2570" mass="278606">MLFTEVSGVTSTGVNLTAVTAPLNTDSFSLTGQNETSISLQWNKVNNHSFILQFNGSVIYVLPPDGPGPVNYTVSGLRAGTEYIFMLFTEVSGVTSTGVNLTAVTAPLNTDSFSLTGQNETSISLQWNKVNNHSFILQFNGSVINVLPPDGPGPVNYTVSGLRAGTEYIFMLFTEVSGVTSTGVNLTAVTAPLNTDSFSLTGQNETSISLQWNKVNNHSFILQFNGSVINVLPPDGPGPVNYTVSGLRAELTPLNTDSFSLTGQNETSISLQWNKVNNHSFILQFNGSVINVLPPDGPGPVNYTVSGLRAGTEYIFMLFTVVNGVTSTGVNLTAVTAPLNTDSFSLTGQNETSISLQWNKVNNHSFILQFNGSVINVLPPDGPGPVNYTVSLVSELELTPLNTDSFSLTGQNETSISLQWNKVNNHSFILQFNGSVINVLPPDGPGPVNYTVSGLRAGTEYIFMLFTEVNGVTSTGVNLTAVTAPLNTDSFSLTGQNETSISLQWNKVNNHSFILQFNVSVINVLPPDGPGPVNYTVSGLRAGTEYIFMLFTEVNGVRSTGVNLTAVTAPLNTDSFSLTGQNETSISLQWNKVNNHSFILQFNGSVINVLPPDGPGPVNYTVSGLRAETEYIFTLFTEVSGVRSTGVNLTAVTAPLNTDSFSLTGQNETSISLQWNKVNNHSFILQFNGSVINVLPPDGPGPVNYTVSGLRAGTEYIFTLFTEVSGVRSTGVNLTAVTAPLNTDSFSLTGQNETSISLQWNKVNNHSFILQFNGSVINVLPPDGPGPVNYTVSGLRAGTEYIFMLFTEVSGVRSRGVNLAAVTAPLNTDSFSLTGQNETSISLQWNKVNNHSFILQFNGSVINVLPPDGPGPVNYTVSGLRAETEYIFMLFTEVNGVTSTGVNLTAVTAPLNTDSFSLTGQNETSISLQWNKVNNHSFILQFNGSVIYILPPDGPGPVNYTVSGLRAETEYIFMLFTVVNGVTSTGVNLTAVTAPLNTDSFSLTGQNETSISLQWNKVNTTVFILQFNGSVINVLPPDGPGPVNYTVSGLRAGTEYIFMLFTVVSGVTSTGVNLTAVTAPLNTDSFSLTGQNETSISLQWNKVNNHSFILQFNGSVINVLPPDGLGPVNYTVSGLRAETEYIFMLFTVVNGVTSTGVNLTAVTAPLNTDSFSLTGQNETSISLQWNKVNNHSFILQFNGSVINVLPPDGPGPVNYTVSGLRAGTEYIFTLFTEVSGVTSTGVNLTAVTAPLNTDSFSLTGQNETSISLQWNKVNNHSFILQFNGSVINVLPPDGPGPVNYTVSGLRAETEYIFMLFTVVSGVTSTGVNLTAVTAPLNTDSFSLTGQNETSISLQWNKVNNHSFILQFNGSVINVLPPDGPGPVNYTVSGLRAGTEYIFMLFTEVSGVRSRGVNLAAVTAPLNTDSFSLTGQNETSISLQWNKVNNHSFILQFNGSVINVLPPDGPGPVNYTVSGLRAETEYIFMLFTVVSGVTSTGVNLTAVTAPLNTDSFSLTGQNETSISLQWNKVNNHSFILQFNGSVINVLPPDGPGPVNYTVSGLRAGTEYIFMLFTEVSGVTSTGVNLTAVTAPLNTDSFSLTGQNETSISLQWNKVNNHSFILQFNGSVINVLPPDGPGPVNYTVSGLRAETEYIFMLFTVVNGVTSTGVNLTAVTAPLNTDSFSLTGQNETSISLQWNKVNNHSFILQFNGSVINVLPPDGPGPVNYTVSGLRAETEYIFMLFTVVNGVTSTGVNLTAVTAPLNTDSFSLTGQNETSISLQWNKVNNHSFILQFNGSVINILPPDGPGPVNYTVSGLRAGTEYIFMLFTVVNGVTSTGVNLTAVTAPLNTDSFSLTGQNETSISLQWNKVNNHSFILQFNGSVINVLPPDGPGPVNYTVSGLRAETEYIFMLFTVVSGVTSTGVNLTAVTAPLNTDSFSLTGQNETSISLQWNKVNNHSFILQFQWFSDKLLPPDGPGPVNYTVSGLRAETEYIFTLFTVVNGVTSTGAVLRVSSGYVVGLNVRLKSLVQLSNTDIENILEKVMSSAVLLSEVQFQCFICQNVFCEPVSIPCGHSFCFSCITSHWENASVSCPKCQTVFDGRPELCENSFAKEMSEKIRLRRQNASLSLAKSFVYCDVCTGKRSKAVKSCLACLASYCESHLEPHLRVATLKIHKLTKPVAMLEKRMCKRHQRLLELFCRSDQKCVCLLCARRASTAVTILSQWSERIQMKRIQDDVQQMIQERMQKVREIKHCVELSKENSRRDTMESLEVFAALMRSMERIETELVQMIQRKQAAAEQRAERLIAELELEITELERKRCEMEQLSDTEDHLHLLQRFPALCSTSVTTSCSDLVVHADTSLGAVRRAKLHRQADRNIKTTLVDLSPIEGKTANPWLVLSEDGKQVWDGNLKQILVDIPERFNMAPCVLGTKGFTTGRHYWEVDVGEKTSWDLGVARQSVDRKGVVTLSPEDGYWTVCLRNGSEYRACAGEAELLRLPRKPKIIGVFLDFEDGTVSFYDADAKSHMYSFTDYQFREAMFPFFNPDISESGTNKSPLTIRAVSGDENLDDFTI</sequence>
<dbReference type="InterPro" id="IPR018957">
    <property type="entry name" value="Znf_C3HC4_RING-type"/>
</dbReference>
<dbReference type="CDD" id="cd19769">
    <property type="entry name" value="Bbox2_TRIM16-like"/>
    <property type="match status" value="1"/>
</dbReference>
<dbReference type="SUPFAM" id="SSF57845">
    <property type="entry name" value="B-box zinc-binding domain"/>
    <property type="match status" value="1"/>
</dbReference>
<dbReference type="InterPro" id="IPR003877">
    <property type="entry name" value="SPRY_dom"/>
</dbReference>
<evidence type="ECO:0000313" key="15">
    <source>
        <dbReference type="Proteomes" id="UP000324091"/>
    </source>
</evidence>
<evidence type="ECO:0000256" key="1">
    <source>
        <dbReference type="ARBA" id="ARBA00004245"/>
    </source>
</evidence>
<dbReference type="EMBL" id="RHFK02000068">
    <property type="protein sequence ID" value="TWW54850.1"/>
    <property type="molecule type" value="Genomic_DNA"/>
</dbReference>
<dbReference type="InterPro" id="IPR036116">
    <property type="entry name" value="FN3_sf"/>
</dbReference>
<feature type="domain" description="Fibronectin type-III" evidence="13">
    <location>
        <begin position="654"/>
        <end position="742"/>
    </location>
</feature>
<dbReference type="PROSITE" id="PS00518">
    <property type="entry name" value="ZF_RING_1"/>
    <property type="match status" value="1"/>
</dbReference>
<dbReference type="SMART" id="SM00589">
    <property type="entry name" value="PRY"/>
    <property type="match status" value="1"/>
</dbReference>
<dbReference type="InterPro" id="IPR013083">
    <property type="entry name" value="Znf_RING/FYVE/PHD"/>
</dbReference>
<dbReference type="CDD" id="cd13733">
    <property type="entry name" value="SPRY_PRY_C-I_1"/>
    <property type="match status" value="1"/>
</dbReference>
<dbReference type="Gene3D" id="2.60.40.10">
    <property type="entry name" value="Immunoglobulins"/>
    <property type="match status" value="15"/>
</dbReference>
<evidence type="ECO:0000259" key="11">
    <source>
        <dbReference type="PROSITE" id="PS50089"/>
    </source>
</evidence>
<dbReference type="Gene3D" id="2.60.120.920">
    <property type="match status" value="1"/>
</dbReference>
<evidence type="ECO:0000259" key="12">
    <source>
        <dbReference type="PROSITE" id="PS50188"/>
    </source>
</evidence>
<proteinExistence type="predicted"/>
<evidence type="ECO:0000256" key="6">
    <source>
        <dbReference type="ARBA" id="ARBA00022833"/>
    </source>
</evidence>
<evidence type="ECO:0000256" key="7">
    <source>
        <dbReference type="ARBA" id="ARBA00023054"/>
    </source>
</evidence>
<evidence type="ECO:0000256" key="2">
    <source>
        <dbReference type="ARBA" id="ARBA00022490"/>
    </source>
</evidence>
<feature type="domain" description="B30.2/SPRY" evidence="12">
    <location>
        <begin position="2363"/>
        <end position="2561"/>
    </location>
</feature>
<evidence type="ECO:0000256" key="5">
    <source>
        <dbReference type="ARBA" id="ARBA00022771"/>
    </source>
</evidence>
<dbReference type="Gene3D" id="3.30.40.10">
    <property type="entry name" value="Zinc/RING finger domain, C3HC4 (zinc finger)"/>
    <property type="match status" value="1"/>
</dbReference>
<keyword evidence="15" id="KW-1185">Reference proteome</keyword>
<dbReference type="GO" id="GO:0008270">
    <property type="term" value="F:zinc ion binding"/>
    <property type="evidence" value="ECO:0007669"/>
    <property type="project" value="UniProtKB-KW"/>
</dbReference>
<dbReference type="InterPro" id="IPR043136">
    <property type="entry name" value="B30.2/SPRY_sf"/>
</dbReference>
<dbReference type="InterPro" id="IPR001841">
    <property type="entry name" value="Znf_RING"/>
</dbReference>
<keyword evidence="7 10" id="KW-0175">Coiled coil</keyword>
<dbReference type="InterPro" id="IPR013320">
    <property type="entry name" value="ConA-like_dom_sf"/>
</dbReference>
<dbReference type="SUPFAM" id="SSF49265">
    <property type="entry name" value="Fibronectin type III"/>
    <property type="match status" value="13"/>
</dbReference>
<dbReference type="GO" id="GO:0005856">
    <property type="term" value="C:cytoskeleton"/>
    <property type="evidence" value="ECO:0007669"/>
    <property type="project" value="UniProtKB-SubCell"/>
</dbReference>
<accession>A0A5C6MN56</accession>
<dbReference type="SUPFAM" id="SSF49899">
    <property type="entry name" value="Concanavalin A-like lectins/glucanases"/>
    <property type="match status" value="1"/>
</dbReference>
<evidence type="ECO:0000313" key="14">
    <source>
        <dbReference type="EMBL" id="TWW54850.1"/>
    </source>
</evidence>
<feature type="non-terminal residue" evidence="14">
    <location>
        <position position="2570"/>
    </location>
</feature>
<feature type="domain" description="Fibronectin type-III" evidence="13">
    <location>
        <begin position="1164"/>
        <end position="1252"/>
    </location>
</feature>
<feature type="coiled-coil region" evidence="10">
    <location>
        <begin position="2278"/>
        <end position="2327"/>
    </location>
</feature>
<dbReference type="CDD" id="cd19802">
    <property type="entry name" value="Bbox1_TRIM8-like"/>
    <property type="match status" value="1"/>
</dbReference>
<keyword evidence="2" id="KW-0963">Cytoplasm</keyword>
<dbReference type="InterPro" id="IPR013783">
    <property type="entry name" value="Ig-like_fold"/>
</dbReference>
<feature type="domain" description="RING-type" evidence="11">
    <location>
        <begin position="2055"/>
        <end position="2094"/>
    </location>
</feature>
<dbReference type="InterPro" id="IPR017907">
    <property type="entry name" value="Znf_RING_CS"/>
</dbReference>
<keyword evidence="5 9" id="KW-0863">Zinc-finger</keyword>
<keyword evidence="6" id="KW-0862">Zinc</keyword>
<dbReference type="InterPro" id="IPR050991">
    <property type="entry name" value="ECM_Regulatory_Proteins"/>
</dbReference>
<evidence type="ECO:0000259" key="13">
    <source>
        <dbReference type="PROSITE" id="PS50853"/>
    </source>
</evidence>
<dbReference type="InterPro" id="IPR001870">
    <property type="entry name" value="B30.2/SPRY"/>
</dbReference>
<dbReference type="PROSITE" id="PS50089">
    <property type="entry name" value="ZF_RING_2"/>
    <property type="match status" value="1"/>
</dbReference>
<dbReference type="SUPFAM" id="SSF57850">
    <property type="entry name" value="RING/U-box"/>
    <property type="match status" value="1"/>
</dbReference>
<dbReference type="PROSITE" id="PS50188">
    <property type="entry name" value="B302_SPRY"/>
    <property type="match status" value="1"/>
</dbReference>
<dbReference type="Gene3D" id="3.30.160.60">
    <property type="entry name" value="Classic Zinc Finger"/>
    <property type="match status" value="1"/>
</dbReference>
<protein>
    <submittedName>
        <fullName evidence="14">E3 ubiquitin-protein ligase TRIM39</fullName>
    </submittedName>
</protein>
<evidence type="ECO:0000256" key="8">
    <source>
        <dbReference type="ARBA" id="ARBA00023212"/>
    </source>
</evidence>
<dbReference type="Pfam" id="PF13765">
    <property type="entry name" value="PRY"/>
    <property type="match status" value="1"/>
</dbReference>
<dbReference type="InterPro" id="IPR006574">
    <property type="entry name" value="PRY"/>
</dbReference>
<comment type="caution">
    <text evidence="14">The sequence shown here is derived from an EMBL/GenBank/DDBJ whole genome shotgun (WGS) entry which is preliminary data.</text>
</comment>
<evidence type="ECO:0000256" key="10">
    <source>
        <dbReference type="SAM" id="Coils"/>
    </source>
</evidence>
<dbReference type="Pfam" id="PF00622">
    <property type="entry name" value="SPRY"/>
    <property type="match status" value="1"/>
</dbReference>
<dbReference type="PROSITE" id="PS50853">
    <property type="entry name" value="FN3"/>
    <property type="match status" value="2"/>
</dbReference>
<dbReference type="FunFam" id="2.60.120.920:FF:000004">
    <property type="entry name" value="Butyrophilin subfamily 1 member A1"/>
    <property type="match status" value="1"/>
</dbReference>
<gene>
    <name evidence="14" type="ORF">D4764_0126450</name>
</gene>
<dbReference type="SMART" id="SM00449">
    <property type="entry name" value="SPRY"/>
    <property type="match status" value="1"/>
</dbReference>
<dbReference type="PANTHER" id="PTHR46708:SF2">
    <property type="entry name" value="FIBRONECTIN TYPE-III DOMAIN-CONTAINING PROTEIN"/>
    <property type="match status" value="1"/>
</dbReference>
<evidence type="ECO:0000256" key="3">
    <source>
        <dbReference type="ARBA" id="ARBA00022723"/>
    </source>
</evidence>
<reference evidence="14 15" key="1">
    <citation type="submission" date="2019-04" db="EMBL/GenBank/DDBJ databases">
        <title>Chromosome genome assembly for Takifugu flavidus.</title>
        <authorList>
            <person name="Xiao S."/>
        </authorList>
    </citation>
    <scope>NUCLEOTIDE SEQUENCE [LARGE SCALE GENOMIC DNA]</scope>
    <source>
        <strain evidence="14">HTHZ2018</strain>
        <tissue evidence="14">Muscle</tissue>
    </source>
</reference>
<evidence type="ECO:0000256" key="4">
    <source>
        <dbReference type="ARBA" id="ARBA00022737"/>
    </source>
</evidence>
<organism evidence="14 15">
    <name type="scientific">Takifugu flavidus</name>
    <name type="common">sansaifugu</name>
    <dbReference type="NCBI Taxonomy" id="433684"/>
    <lineage>
        <taxon>Eukaryota</taxon>
        <taxon>Metazoa</taxon>
        <taxon>Chordata</taxon>
        <taxon>Craniata</taxon>
        <taxon>Vertebrata</taxon>
        <taxon>Euteleostomi</taxon>
        <taxon>Actinopterygii</taxon>
        <taxon>Neopterygii</taxon>
        <taxon>Teleostei</taxon>
        <taxon>Neoteleostei</taxon>
        <taxon>Acanthomorphata</taxon>
        <taxon>Eupercaria</taxon>
        <taxon>Tetraodontiformes</taxon>
        <taxon>Tetradontoidea</taxon>
        <taxon>Tetraodontidae</taxon>
        <taxon>Takifugu</taxon>
    </lineage>
</organism>
<dbReference type="PANTHER" id="PTHR46708">
    <property type="entry name" value="TENASCIN"/>
    <property type="match status" value="1"/>
</dbReference>